<evidence type="ECO:0000256" key="1">
    <source>
        <dbReference type="ARBA" id="ARBA00022448"/>
    </source>
</evidence>
<keyword evidence="4" id="KW-0408">Iron</keyword>
<organism evidence="5 6">
    <name type="scientific">Acidihalobacter ferrooxydans</name>
    <dbReference type="NCBI Taxonomy" id="1765967"/>
    <lineage>
        <taxon>Bacteria</taxon>
        <taxon>Pseudomonadati</taxon>
        <taxon>Pseudomonadota</taxon>
        <taxon>Gammaproteobacteria</taxon>
        <taxon>Chromatiales</taxon>
        <taxon>Ectothiorhodospiraceae</taxon>
        <taxon>Acidihalobacter</taxon>
    </lineage>
</organism>
<dbReference type="InterPro" id="IPR012292">
    <property type="entry name" value="Globin/Proto"/>
</dbReference>
<dbReference type="Pfam" id="PF01152">
    <property type="entry name" value="Bac_globin"/>
    <property type="match status" value="1"/>
</dbReference>
<dbReference type="EMBL" id="CP019434">
    <property type="protein sequence ID" value="APZ44241.1"/>
    <property type="molecule type" value="Genomic_DNA"/>
</dbReference>
<keyword evidence="3" id="KW-0479">Metal-binding</keyword>
<dbReference type="AlphaFoldDB" id="A0A1P8UK82"/>
<dbReference type="GO" id="GO:0020037">
    <property type="term" value="F:heme binding"/>
    <property type="evidence" value="ECO:0007669"/>
    <property type="project" value="InterPro"/>
</dbReference>
<accession>A0A1P8UK82</accession>
<dbReference type="InterPro" id="IPR009050">
    <property type="entry name" value="Globin-like_sf"/>
</dbReference>
<dbReference type="SUPFAM" id="SSF46458">
    <property type="entry name" value="Globin-like"/>
    <property type="match status" value="1"/>
</dbReference>
<dbReference type="KEGG" id="afy:BW247_15030"/>
<dbReference type="Gene3D" id="1.10.490.10">
    <property type="entry name" value="Globins"/>
    <property type="match status" value="1"/>
</dbReference>
<evidence type="ECO:0000256" key="2">
    <source>
        <dbReference type="ARBA" id="ARBA00022617"/>
    </source>
</evidence>
<dbReference type="RefSeq" id="WP_076837863.1">
    <property type="nucleotide sequence ID" value="NZ_CP019434.1"/>
</dbReference>
<dbReference type="GO" id="GO:0019825">
    <property type="term" value="F:oxygen binding"/>
    <property type="evidence" value="ECO:0007669"/>
    <property type="project" value="InterPro"/>
</dbReference>
<evidence type="ECO:0000313" key="6">
    <source>
        <dbReference type="Proteomes" id="UP000243807"/>
    </source>
</evidence>
<dbReference type="STRING" id="1765967.BW247_15030"/>
<dbReference type="CDD" id="cd08916">
    <property type="entry name" value="TrHb3_P"/>
    <property type="match status" value="1"/>
</dbReference>
<dbReference type="InterPro" id="IPR001486">
    <property type="entry name" value="Hemoglobin_trunc"/>
</dbReference>
<dbReference type="OrthoDB" id="25954at2"/>
<evidence type="ECO:0000256" key="3">
    <source>
        <dbReference type="ARBA" id="ARBA00022723"/>
    </source>
</evidence>
<gene>
    <name evidence="5" type="ORF">BW247_15030</name>
</gene>
<dbReference type="Proteomes" id="UP000243807">
    <property type="component" value="Chromosome"/>
</dbReference>
<sequence>MNKRVLRPLCDRIGRESVDRVTARFYDRLRADAQLAPFFAHIEDFPAHERLIADFWWIALGGKLSDPAPVDMLGLHRPMKLRQSDLDRWLALFGETVDAELEPELAAQWKTMAQGIGARLRQAAIG</sequence>
<keyword evidence="2" id="KW-0349">Heme</keyword>
<keyword evidence="6" id="KW-1185">Reference proteome</keyword>
<reference evidence="5 6" key="1">
    <citation type="submission" date="2017-01" db="EMBL/GenBank/DDBJ databases">
        <title>Draft sequence of Acidihalobacter ferrooxidans strain DSM 14175 (strain V8).</title>
        <authorList>
            <person name="Khaleque H.N."/>
            <person name="Ramsay J.P."/>
            <person name="Murphy R.J.T."/>
            <person name="Kaksonen A.H."/>
            <person name="Boxall N.J."/>
            <person name="Watkin E.L.J."/>
        </authorList>
    </citation>
    <scope>NUCLEOTIDE SEQUENCE [LARGE SCALE GENOMIC DNA]</scope>
    <source>
        <strain evidence="5 6">V8</strain>
    </source>
</reference>
<protein>
    <submittedName>
        <fullName evidence="5">Globin</fullName>
    </submittedName>
</protein>
<name>A0A1P8UK82_9GAMM</name>
<dbReference type="GO" id="GO:0046872">
    <property type="term" value="F:metal ion binding"/>
    <property type="evidence" value="ECO:0007669"/>
    <property type="project" value="UniProtKB-KW"/>
</dbReference>
<proteinExistence type="predicted"/>
<evidence type="ECO:0000313" key="5">
    <source>
        <dbReference type="EMBL" id="APZ44241.1"/>
    </source>
</evidence>
<keyword evidence="1" id="KW-0813">Transport</keyword>
<evidence type="ECO:0000256" key="4">
    <source>
        <dbReference type="ARBA" id="ARBA00023004"/>
    </source>
</evidence>